<feature type="transmembrane region" description="Helical" evidence="5">
    <location>
        <begin position="70"/>
        <end position="87"/>
    </location>
</feature>
<dbReference type="Pfam" id="PF13564">
    <property type="entry name" value="DoxX_2"/>
    <property type="match status" value="1"/>
</dbReference>
<evidence type="ECO:0000256" key="2">
    <source>
        <dbReference type="ARBA" id="ARBA00022692"/>
    </source>
</evidence>
<keyword evidence="2 5" id="KW-0812">Transmembrane</keyword>
<keyword evidence="3 5" id="KW-1133">Transmembrane helix</keyword>
<comment type="caution">
    <text evidence="6">The sequence shown here is derived from an EMBL/GenBank/DDBJ whole genome shotgun (WGS) entry which is preliminary data.</text>
</comment>
<organism evidence="6 7">
    <name type="scientific">Eiseniibacteriota bacterium</name>
    <dbReference type="NCBI Taxonomy" id="2212470"/>
    <lineage>
        <taxon>Bacteria</taxon>
        <taxon>Candidatus Eiseniibacteriota</taxon>
    </lineage>
</organism>
<dbReference type="AlphaFoldDB" id="A0A956RMZ4"/>
<dbReference type="EMBL" id="JAGQHR010000010">
    <property type="protein sequence ID" value="MCA9726205.1"/>
    <property type="molecule type" value="Genomic_DNA"/>
</dbReference>
<evidence type="ECO:0000256" key="1">
    <source>
        <dbReference type="ARBA" id="ARBA00004141"/>
    </source>
</evidence>
<reference evidence="6" key="2">
    <citation type="journal article" date="2021" name="Microbiome">
        <title>Successional dynamics and alternative stable states in a saline activated sludge microbial community over 9 years.</title>
        <authorList>
            <person name="Wang Y."/>
            <person name="Ye J."/>
            <person name="Ju F."/>
            <person name="Liu L."/>
            <person name="Boyd J.A."/>
            <person name="Deng Y."/>
            <person name="Parks D.H."/>
            <person name="Jiang X."/>
            <person name="Yin X."/>
            <person name="Woodcroft B.J."/>
            <person name="Tyson G.W."/>
            <person name="Hugenholtz P."/>
            <person name="Polz M.F."/>
            <person name="Zhang T."/>
        </authorList>
    </citation>
    <scope>NUCLEOTIDE SEQUENCE</scope>
    <source>
        <strain evidence="6">HKST-UBA01</strain>
    </source>
</reference>
<evidence type="ECO:0000256" key="3">
    <source>
        <dbReference type="ARBA" id="ARBA00022989"/>
    </source>
</evidence>
<keyword evidence="4 5" id="KW-0472">Membrane</keyword>
<feature type="transmembrane region" description="Helical" evidence="5">
    <location>
        <begin position="7"/>
        <end position="25"/>
    </location>
</feature>
<evidence type="ECO:0000256" key="5">
    <source>
        <dbReference type="SAM" id="Phobius"/>
    </source>
</evidence>
<proteinExistence type="predicted"/>
<sequence>MSKRRRIFSWILQGLLAVAFVLIGSSKYSSEAWHQNFTRWGYPPAFLELVATAEVLLGLGILVPTTCRAAAAGIIVIMAGAAATHLRAGEPPLHLLGPLLYATLAVGVWILRKVQRRASEPEPEEFSPPSLDSPRG</sequence>
<dbReference type="GO" id="GO:0016020">
    <property type="term" value="C:membrane"/>
    <property type="evidence" value="ECO:0007669"/>
    <property type="project" value="UniProtKB-SubCell"/>
</dbReference>
<protein>
    <submittedName>
        <fullName evidence="6">DoxX family protein</fullName>
    </submittedName>
</protein>
<feature type="transmembrane region" description="Helical" evidence="5">
    <location>
        <begin position="45"/>
        <end position="63"/>
    </location>
</feature>
<accession>A0A956RMZ4</accession>
<feature type="transmembrane region" description="Helical" evidence="5">
    <location>
        <begin position="93"/>
        <end position="111"/>
    </location>
</feature>
<evidence type="ECO:0000313" key="6">
    <source>
        <dbReference type="EMBL" id="MCA9726205.1"/>
    </source>
</evidence>
<comment type="subcellular location">
    <subcellularLocation>
        <location evidence="1">Membrane</location>
        <topology evidence="1">Multi-pass membrane protein</topology>
    </subcellularLocation>
</comment>
<evidence type="ECO:0000313" key="7">
    <source>
        <dbReference type="Proteomes" id="UP000697710"/>
    </source>
</evidence>
<dbReference type="Proteomes" id="UP000697710">
    <property type="component" value="Unassembled WGS sequence"/>
</dbReference>
<dbReference type="InterPro" id="IPR032808">
    <property type="entry name" value="DoxX"/>
</dbReference>
<name>A0A956RMZ4_UNCEI</name>
<gene>
    <name evidence="6" type="ORF">KC729_00875</name>
</gene>
<evidence type="ECO:0000256" key="4">
    <source>
        <dbReference type="ARBA" id="ARBA00023136"/>
    </source>
</evidence>
<reference evidence="6" key="1">
    <citation type="submission" date="2020-04" db="EMBL/GenBank/DDBJ databases">
        <authorList>
            <person name="Zhang T."/>
        </authorList>
    </citation>
    <scope>NUCLEOTIDE SEQUENCE</scope>
    <source>
        <strain evidence="6">HKST-UBA01</strain>
    </source>
</reference>